<feature type="transmembrane region" description="Helical" evidence="6">
    <location>
        <begin position="39"/>
        <end position="60"/>
    </location>
</feature>
<name>A0A847VDA3_9BACT</name>
<evidence type="ECO:0000256" key="3">
    <source>
        <dbReference type="ARBA" id="ARBA00022729"/>
    </source>
</evidence>
<dbReference type="InterPro" id="IPR027304">
    <property type="entry name" value="Trigger_fact/SurA_dom_sf"/>
</dbReference>
<sequence length="267" mass="30778">MKKTKTKKSTAKTKRTCPLILKFKKPSFQKVVSNKLFKVFLTILGALFMFILVDFFFQYLNNGYSIAVIDGARISKKAYHKRLEAQYGQSTTKQLIDEKIILLEAEKNSVSASEEEVQARLDDIITSVGGQESYQAALLANGITEKDLKTQIELDILATKILEPTLEYDDDDIKKFFDQYSNVIFPTETAQLEEGEKLDYEQYREKTKEVFIQQEVENSKYSWLEGLFQEYKIQDNSTSTPKYGVLTATVNIFRNLFDEANKNELEE</sequence>
<comment type="caution">
    <text evidence="7">The sequence shown here is derived from an EMBL/GenBank/DDBJ whole genome shotgun (WGS) entry which is preliminary data.</text>
</comment>
<dbReference type="InterPro" id="IPR050245">
    <property type="entry name" value="PrsA_foldase"/>
</dbReference>
<organism evidence="7 8">
    <name type="scientific">Candidatus Dojkabacteria bacterium</name>
    <dbReference type="NCBI Taxonomy" id="2099670"/>
    <lineage>
        <taxon>Bacteria</taxon>
        <taxon>Candidatus Dojkabacteria</taxon>
    </lineage>
</organism>
<comment type="catalytic activity">
    <reaction evidence="1">
        <text>[protein]-peptidylproline (omega=180) = [protein]-peptidylproline (omega=0)</text>
        <dbReference type="Rhea" id="RHEA:16237"/>
        <dbReference type="Rhea" id="RHEA-COMP:10747"/>
        <dbReference type="Rhea" id="RHEA-COMP:10748"/>
        <dbReference type="ChEBI" id="CHEBI:83833"/>
        <dbReference type="ChEBI" id="CHEBI:83834"/>
        <dbReference type="EC" id="5.2.1.8"/>
    </reaction>
</comment>
<dbReference type="SUPFAM" id="SSF109998">
    <property type="entry name" value="Triger factor/SurA peptide-binding domain-like"/>
    <property type="match status" value="1"/>
</dbReference>
<accession>A0A847VDA3</accession>
<keyword evidence="6" id="KW-0812">Transmembrane</keyword>
<dbReference type="EMBL" id="JAAZIL010000047">
    <property type="protein sequence ID" value="NLZ24460.1"/>
    <property type="molecule type" value="Genomic_DNA"/>
</dbReference>
<keyword evidence="4" id="KW-0697">Rotamase</keyword>
<evidence type="ECO:0000256" key="4">
    <source>
        <dbReference type="ARBA" id="ARBA00023110"/>
    </source>
</evidence>
<evidence type="ECO:0000256" key="5">
    <source>
        <dbReference type="ARBA" id="ARBA00023235"/>
    </source>
</evidence>
<evidence type="ECO:0000256" key="1">
    <source>
        <dbReference type="ARBA" id="ARBA00000971"/>
    </source>
</evidence>
<evidence type="ECO:0000256" key="6">
    <source>
        <dbReference type="SAM" id="Phobius"/>
    </source>
</evidence>
<dbReference type="AlphaFoldDB" id="A0A847VDA3"/>
<keyword evidence="6" id="KW-1133">Transmembrane helix</keyword>
<dbReference type="PANTHER" id="PTHR47245">
    <property type="entry name" value="PEPTIDYLPROLYL ISOMERASE"/>
    <property type="match status" value="1"/>
</dbReference>
<evidence type="ECO:0000256" key="2">
    <source>
        <dbReference type="ARBA" id="ARBA00013194"/>
    </source>
</evidence>
<dbReference type="Pfam" id="PF13624">
    <property type="entry name" value="SurA_N_3"/>
    <property type="match status" value="1"/>
</dbReference>
<dbReference type="Proteomes" id="UP000564033">
    <property type="component" value="Unassembled WGS sequence"/>
</dbReference>
<dbReference type="GO" id="GO:0003755">
    <property type="term" value="F:peptidyl-prolyl cis-trans isomerase activity"/>
    <property type="evidence" value="ECO:0007669"/>
    <property type="project" value="UniProtKB-KW"/>
</dbReference>
<reference evidence="7 8" key="1">
    <citation type="journal article" date="2020" name="Biotechnol. Biofuels">
        <title>New insights from the biogas microbiome by comprehensive genome-resolved metagenomics of nearly 1600 species originating from multiple anaerobic digesters.</title>
        <authorList>
            <person name="Campanaro S."/>
            <person name="Treu L."/>
            <person name="Rodriguez-R L.M."/>
            <person name="Kovalovszki A."/>
            <person name="Ziels R.M."/>
            <person name="Maus I."/>
            <person name="Zhu X."/>
            <person name="Kougias P.G."/>
            <person name="Basile A."/>
            <person name="Luo G."/>
            <person name="Schluter A."/>
            <person name="Konstantinidis K.T."/>
            <person name="Angelidaki I."/>
        </authorList>
    </citation>
    <scope>NUCLEOTIDE SEQUENCE [LARGE SCALE GENOMIC DNA]</scope>
    <source>
        <strain evidence="7">AS19jrsBPTG_9</strain>
    </source>
</reference>
<evidence type="ECO:0000313" key="7">
    <source>
        <dbReference type="EMBL" id="NLZ24460.1"/>
    </source>
</evidence>
<protein>
    <recommendedName>
        <fullName evidence="2">peptidylprolyl isomerase</fullName>
        <ecNumber evidence="2">5.2.1.8</ecNumber>
    </recommendedName>
</protein>
<evidence type="ECO:0000313" key="8">
    <source>
        <dbReference type="Proteomes" id="UP000564033"/>
    </source>
</evidence>
<gene>
    <name evidence="7" type="ORF">GX888_01785</name>
</gene>
<dbReference type="Gene3D" id="1.10.4030.10">
    <property type="entry name" value="Porin chaperone SurA, peptide-binding domain"/>
    <property type="match status" value="1"/>
</dbReference>
<keyword evidence="5" id="KW-0413">Isomerase</keyword>
<proteinExistence type="predicted"/>
<keyword evidence="6" id="KW-0472">Membrane</keyword>
<dbReference type="PANTHER" id="PTHR47245:SF1">
    <property type="entry name" value="FOLDASE PROTEIN PRSA"/>
    <property type="match status" value="1"/>
</dbReference>
<dbReference type="EC" id="5.2.1.8" evidence="2"/>
<keyword evidence="3" id="KW-0732">Signal</keyword>